<evidence type="ECO:0000313" key="2">
    <source>
        <dbReference type="EMBL" id="EKD25664.1"/>
    </source>
</evidence>
<reference evidence="2" key="1">
    <citation type="journal article" date="2012" name="Science">
        <title>Fermentation, hydrogen, and sulfur metabolism in multiple uncultivated bacterial phyla.</title>
        <authorList>
            <person name="Wrighton K.C."/>
            <person name="Thomas B.C."/>
            <person name="Sharon I."/>
            <person name="Miller C.S."/>
            <person name="Castelle C.J."/>
            <person name="VerBerkmoes N.C."/>
            <person name="Wilkins M.J."/>
            <person name="Hettich R.L."/>
            <person name="Lipton M.S."/>
            <person name="Williams K.H."/>
            <person name="Long P.E."/>
            <person name="Banfield J.F."/>
        </authorList>
    </citation>
    <scope>NUCLEOTIDE SEQUENCE [LARGE SCALE GENOMIC DNA]</scope>
</reference>
<sequence>MNKKLFIPVAMLSIAVVLSTLTGCGKIDSEKNGTIITGNQNTNVQAKEFVMTSFTEIIDGKYFPQYSIKEITVKKWDLVRIKVTVTKGMHDLNIDEFNVHSETPLDEETVIEFTADKAGTFIYYCSKPGHRENGHWGTLTVTE</sequence>
<comment type="caution">
    <text evidence="2">The sequence shown here is derived from an EMBL/GenBank/DDBJ whole genome shotgun (WGS) entry which is preliminary data.</text>
</comment>
<name>K1YK62_9BACT</name>
<feature type="chain" id="PRO_5022785490" description="EfeO-type cupredoxin-like domain-containing protein" evidence="1">
    <location>
        <begin position="23"/>
        <end position="143"/>
    </location>
</feature>
<keyword evidence="1" id="KW-0732">Signal</keyword>
<dbReference type="SUPFAM" id="SSF49503">
    <property type="entry name" value="Cupredoxins"/>
    <property type="match status" value="1"/>
</dbReference>
<evidence type="ECO:0000256" key="1">
    <source>
        <dbReference type="SAM" id="SignalP"/>
    </source>
</evidence>
<dbReference type="EMBL" id="AMFJ01036013">
    <property type="protein sequence ID" value="EKD25664.1"/>
    <property type="molecule type" value="Genomic_DNA"/>
</dbReference>
<proteinExistence type="predicted"/>
<organism evidence="2">
    <name type="scientific">uncultured bacterium</name>
    <name type="common">gcode 4</name>
    <dbReference type="NCBI Taxonomy" id="1234023"/>
    <lineage>
        <taxon>Bacteria</taxon>
        <taxon>environmental samples</taxon>
    </lineage>
</organism>
<accession>K1YK62</accession>
<dbReference type="InterPro" id="IPR008972">
    <property type="entry name" value="Cupredoxin"/>
</dbReference>
<gene>
    <name evidence="2" type="ORF">ACD_80C00006G0011</name>
</gene>
<feature type="signal peptide" evidence="1">
    <location>
        <begin position="1"/>
        <end position="22"/>
    </location>
</feature>
<dbReference type="PROSITE" id="PS51257">
    <property type="entry name" value="PROKAR_LIPOPROTEIN"/>
    <property type="match status" value="1"/>
</dbReference>
<protein>
    <recommendedName>
        <fullName evidence="3">EfeO-type cupredoxin-like domain-containing protein</fullName>
    </recommendedName>
</protein>
<dbReference type="Gene3D" id="2.60.40.420">
    <property type="entry name" value="Cupredoxins - blue copper proteins"/>
    <property type="match status" value="1"/>
</dbReference>
<evidence type="ECO:0008006" key="3">
    <source>
        <dbReference type="Google" id="ProtNLM"/>
    </source>
</evidence>
<dbReference type="AlphaFoldDB" id="K1YK62"/>